<name>A0A1C7LN89_GRIFR</name>
<evidence type="ECO:0000259" key="3">
    <source>
        <dbReference type="Pfam" id="PF20152"/>
    </source>
</evidence>
<sequence>MAPAATLGATIGILEIAVLLSSALWGVITVQVYFYAEHGKDRAWLRAFVGIIWLIETLHTVVMWIYIYDITVNHMGNMAFLMETTWTLCASVTFQSLAGSLVQAFFAYRVYLVSRRPWIPMVSWAGSSLRACLGIAITVLARQSGTLTQYKSKYNWATILTLSTSVFVDVTNTASLCYHLANRKTGFQQSNRVIDSLMRWAIETGLVTSMCAITMLITLLVLPHDTVWLAILLVYAKLYSNSLMVSLNSREHLRQPNSKDTHSSLGMVSGGHNALNVVAPYAPNRPDRSVNIQMSAFRLPETGLKPTHDDFGGAEEVSSIELNKPSTFD</sequence>
<comment type="caution">
    <text evidence="4">The sequence shown here is derived from an EMBL/GenBank/DDBJ whole genome shotgun (WGS) entry which is preliminary data.</text>
</comment>
<feature type="region of interest" description="Disordered" evidence="1">
    <location>
        <begin position="307"/>
        <end position="329"/>
    </location>
</feature>
<keyword evidence="2" id="KW-0812">Transmembrane</keyword>
<dbReference type="EMBL" id="LUGG01000044">
    <property type="protein sequence ID" value="OBZ65407.1"/>
    <property type="molecule type" value="Genomic_DNA"/>
</dbReference>
<keyword evidence="2" id="KW-0472">Membrane</keyword>
<keyword evidence="2" id="KW-1133">Transmembrane helix</keyword>
<evidence type="ECO:0000256" key="2">
    <source>
        <dbReference type="SAM" id="Phobius"/>
    </source>
</evidence>
<feature type="transmembrane region" description="Helical" evidence="2">
    <location>
        <begin position="200"/>
        <end position="221"/>
    </location>
</feature>
<dbReference type="STRING" id="5627.A0A1C7LN89"/>
<dbReference type="Proteomes" id="UP000092993">
    <property type="component" value="Unassembled WGS sequence"/>
</dbReference>
<evidence type="ECO:0000313" key="4">
    <source>
        <dbReference type="EMBL" id="OBZ65407.1"/>
    </source>
</evidence>
<accession>A0A1C7LN89</accession>
<dbReference type="PANTHER" id="PTHR40465">
    <property type="entry name" value="CHROMOSOME 1, WHOLE GENOME SHOTGUN SEQUENCE"/>
    <property type="match status" value="1"/>
</dbReference>
<dbReference type="Pfam" id="PF20152">
    <property type="entry name" value="DUF6534"/>
    <property type="match status" value="1"/>
</dbReference>
<evidence type="ECO:0000256" key="1">
    <source>
        <dbReference type="SAM" id="MobiDB-lite"/>
    </source>
</evidence>
<feature type="transmembrane region" description="Helical" evidence="2">
    <location>
        <begin position="12"/>
        <end position="36"/>
    </location>
</feature>
<dbReference type="AlphaFoldDB" id="A0A1C7LN89"/>
<proteinExistence type="predicted"/>
<organism evidence="4 5">
    <name type="scientific">Grifola frondosa</name>
    <name type="common">Maitake</name>
    <name type="synonym">Polyporus frondosus</name>
    <dbReference type="NCBI Taxonomy" id="5627"/>
    <lineage>
        <taxon>Eukaryota</taxon>
        <taxon>Fungi</taxon>
        <taxon>Dikarya</taxon>
        <taxon>Basidiomycota</taxon>
        <taxon>Agaricomycotina</taxon>
        <taxon>Agaricomycetes</taxon>
        <taxon>Polyporales</taxon>
        <taxon>Grifolaceae</taxon>
        <taxon>Grifola</taxon>
    </lineage>
</organism>
<dbReference type="OrthoDB" id="2786217at2759"/>
<dbReference type="OMA" id="QMICLIS"/>
<evidence type="ECO:0000313" key="5">
    <source>
        <dbReference type="Proteomes" id="UP000092993"/>
    </source>
</evidence>
<feature type="domain" description="DUF6534" evidence="3">
    <location>
        <begin position="165"/>
        <end position="252"/>
    </location>
</feature>
<feature type="transmembrane region" description="Helical" evidence="2">
    <location>
        <begin position="43"/>
        <end position="65"/>
    </location>
</feature>
<gene>
    <name evidence="4" type="ORF">A0H81_14544</name>
</gene>
<dbReference type="InterPro" id="IPR045339">
    <property type="entry name" value="DUF6534"/>
</dbReference>
<feature type="transmembrane region" description="Helical" evidence="2">
    <location>
        <begin position="85"/>
        <end position="106"/>
    </location>
</feature>
<feature type="compositionally biased region" description="Polar residues" evidence="1">
    <location>
        <begin position="320"/>
        <end position="329"/>
    </location>
</feature>
<dbReference type="PANTHER" id="PTHR40465:SF1">
    <property type="entry name" value="DUF6534 DOMAIN-CONTAINING PROTEIN"/>
    <property type="match status" value="1"/>
</dbReference>
<reference evidence="4 5" key="1">
    <citation type="submission" date="2016-03" db="EMBL/GenBank/DDBJ databases">
        <title>Whole genome sequencing of Grifola frondosa 9006-11.</title>
        <authorList>
            <person name="Min B."/>
            <person name="Park H."/>
            <person name="Kim J.-G."/>
            <person name="Cho H."/>
            <person name="Oh Y.-L."/>
            <person name="Kong W.-S."/>
            <person name="Choi I.-G."/>
        </authorList>
    </citation>
    <scope>NUCLEOTIDE SEQUENCE [LARGE SCALE GENOMIC DNA]</scope>
    <source>
        <strain evidence="4 5">9006-11</strain>
    </source>
</reference>
<protein>
    <recommendedName>
        <fullName evidence="3">DUF6534 domain-containing protein</fullName>
    </recommendedName>
</protein>
<keyword evidence="5" id="KW-1185">Reference proteome</keyword>
<feature type="transmembrane region" description="Helical" evidence="2">
    <location>
        <begin position="227"/>
        <end position="247"/>
    </location>
</feature>
<feature type="transmembrane region" description="Helical" evidence="2">
    <location>
        <begin position="118"/>
        <end position="141"/>
    </location>
</feature>